<evidence type="ECO:0000313" key="10">
    <source>
        <dbReference type="EMBL" id="VFK07704.1"/>
    </source>
</evidence>
<reference evidence="9" key="1">
    <citation type="submission" date="2019-02" db="EMBL/GenBank/DDBJ databases">
        <authorList>
            <person name="Gruber-Vodicka R. H."/>
            <person name="Seah K. B. B."/>
        </authorList>
    </citation>
    <scope>NUCLEOTIDE SEQUENCE</scope>
    <source>
        <strain evidence="8">BECK_BZ163</strain>
        <strain evidence="10">BECK_BZ164</strain>
        <strain evidence="9">BECK_BZ165</strain>
    </source>
</reference>
<feature type="transmembrane region" description="Helical" evidence="7">
    <location>
        <begin position="277"/>
        <end position="306"/>
    </location>
</feature>
<feature type="transmembrane region" description="Helical" evidence="7">
    <location>
        <begin position="76"/>
        <end position="94"/>
    </location>
</feature>
<comment type="subcellular location">
    <subcellularLocation>
        <location evidence="1">Cell inner membrane</location>
        <topology evidence="1">Multi-pass membrane protein</topology>
    </subcellularLocation>
</comment>
<dbReference type="EMBL" id="CAADFA010000108">
    <property type="protein sequence ID" value="VFJ52419.1"/>
    <property type="molecule type" value="Genomic_DNA"/>
</dbReference>
<dbReference type="GO" id="GO:0005886">
    <property type="term" value="C:plasma membrane"/>
    <property type="evidence" value="ECO:0007669"/>
    <property type="project" value="UniProtKB-SubCell"/>
</dbReference>
<organism evidence="9">
    <name type="scientific">Candidatus Kentrum sp. FM</name>
    <dbReference type="NCBI Taxonomy" id="2126340"/>
    <lineage>
        <taxon>Bacteria</taxon>
        <taxon>Pseudomonadati</taxon>
        <taxon>Pseudomonadota</taxon>
        <taxon>Gammaproteobacteria</taxon>
        <taxon>Candidatus Kentrum</taxon>
    </lineage>
</organism>
<dbReference type="AlphaFoldDB" id="A0A450SH06"/>
<dbReference type="GO" id="GO:0022857">
    <property type="term" value="F:transmembrane transporter activity"/>
    <property type="evidence" value="ECO:0007669"/>
    <property type="project" value="InterPro"/>
</dbReference>
<sequence>MKIRKKDLGQVSDSVPEVGQKVGLLSGIRGEIPRGQGLLVVVLGIASLLFFAYLIYRSNGGFQITLANFMKEAVPLLLLAWGAGLVLATGRVDISLAGIATLSGVLFAALSYTFLYLGIVVALFVGCIFGLVNGWLVSRRDAPSLLVTWAVGVLTSSLAGVAAYLFYENGWPGSISSISVSWNTLEKPFHILGGGYFYLFFGIAVAIGTYLFVSRLGALARVVGANSLSAKYAGFGVERIIFLVYGIAGLGAATAGCLYTTVYGAANSTGMFGMEMIAIAIAVLGGTVMSGGYFSALGILTALTFWTLLDNLIKGESLGVGLQEGRLTVTLIAIIVIVVAWILGPSMSGTTRTIQIDDIER</sequence>
<evidence type="ECO:0000256" key="3">
    <source>
        <dbReference type="ARBA" id="ARBA00022475"/>
    </source>
</evidence>
<protein>
    <submittedName>
        <fullName evidence="9">Ribose/xylose/arabinose/galactoside ABC-type transport system, permease component</fullName>
    </submittedName>
</protein>
<dbReference type="EMBL" id="CAADFL010000049">
    <property type="protein sequence ID" value="VFK07704.1"/>
    <property type="molecule type" value="Genomic_DNA"/>
</dbReference>
<evidence type="ECO:0000256" key="7">
    <source>
        <dbReference type="SAM" id="Phobius"/>
    </source>
</evidence>
<evidence type="ECO:0000256" key="2">
    <source>
        <dbReference type="ARBA" id="ARBA00007942"/>
    </source>
</evidence>
<feature type="transmembrane region" description="Helical" evidence="7">
    <location>
        <begin position="196"/>
        <end position="220"/>
    </location>
</feature>
<keyword evidence="6 7" id="KW-0472">Membrane</keyword>
<evidence type="ECO:0000256" key="4">
    <source>
        <dbReference type="ARBA" id="ARBA00022692"/>
    </source>
</evidence>
<feature type="transmembrane region" description="Helical" evidence="7">
    <location>
        <begin position="326"/>
        <end position="344"/>
    </location>
</feature>
<evidence type="ECO:0000313" key="9">
    <source>
        <dbReference type="EMBL" id="VFJ52419.1"/>
    </source>
</evidence>
<evidence type="ECO:0000256" key="6">
    <source>
        <dbReference type="ARBA" id="ARBA00023136"/>
    </source>
</evidence>
<gene>
    <name evidence="8" type="ORF">BECKFM1743A_GA0114220_100493</name>
    <name evidence="10" type="ORF">BECKFM1743B_GA0114221_100493</name>
    <name evidence="9" type="ORF">BECKFM1743C_GA0114222_1010812</name>
</gene>
<name>A0A450SH06_9GAMM</name>
<accession>A0A450SH06</accession>
<keyword evidence="4 7" id="KW-0812">Transmembrane</keyword>
<dbReference type="Pfam" id="PF02653">
    <property type="entry name" value="BPD_transp_2"/>
    <property type="match status" value="1"/>
</dbReference>
<evidence type="ECO:0000256" key="5">
    <source>
        <dbReference type="ARBA" id="ARBA00022989"/>
    </source>
</evidence>
<evidence type="ECO:0000256" key="1">
    <source>
        <dbReference type="ARBA" id="ARBA00004429"/>
    </source>
</evidence>
<evidence type="ECO:0000313" key="8">
    <source>
        <dbReference type="EMBL" id="VFJ47612.1"/>
    </source>
</evidence>
<dbReference type="PANTHER" id="PTHR32196">
    <property type="entry name" value="ABC TRANSPORTER PERMEASE PROTEIN YPHD-RELATED-RELATED"/>
    <property type="match status" value="1"/>
</dbReference>
<dbReference type="EMBL" id="CAADEZ010000049">
    <property type="protein sequence ID" value="VFJ47612.1"/>
    <property type="molecule type" value="Genomic_DNA"/>
</dbReference>
<feature type="transmembrane region" description="Helical" evidence="7">
    <location>
        <begin position="106"/>
        <end position="132"/>
    </location>
</feature>
<comment type="similarity">
    <text evidence="2">Belongs to the binding-protein-dependent transport system permease family. AraH/RbsC subfamily.</text>
</comment>
<feature type="transmembrane region" description="Helical" evidence="7">
    <location>
        <begin position="240"/>
        <end position="265"/>
    </location>
</feature>
<keyword evidence="5 7" id="KW-1133">Transmembrane helix</keyword>
<feature type="transmembrane region" description="Helical" evidence="7">
    <location>
        <begin position="144"/>
        <end position="167"/>
    </location>
</feature>
<proteinExistence type="inferred from homology"/>
<feature type="transmembrane region" description="Helical" evidence="7">
    <location>
        <begin position="37"/>
        <end position="56"/>
    </location>
</feature>
<keyword evidence="3" id="KW-1003">Cell membrane</keyword>
<dbReference type="InterPro" id="IPR001851">
    <property type="entry name" value="ABC_transp_permease"/>
</dbReference>